<dbReference type="Proteomes" id="UP000054350">
    <property type="component" value="Unassembled WGS sequence"/>
</dbReference>
<dbReference type="PANTHER" id="PTHR45638:SF11">
    <property type="entry name" value="CYCLIC NUCLEOTIDE-GATED CATION CHANNEL SUBUNIT A"/>
    <property type="match status" value="1"/>
</dbReference>
<dbReference type="InterPro" id="IPR014710">
    <property type="entry name" value="RmlC-like_jellyroll"/>
</dbReference>
<keyword evidence="7" id="KW-1071">Ligand-gated ion channel</keyword>
<dbReference type="EMBL" id="GG745349">
    <property type="protein sequence ID" value="KNE66132.1"/>
    <property type="molecule type" value="Genomic_DNA"/>
</dbReference>
<dbReference type="FunFam" id="2.60.120.10:FF:000057">
    <property type="entry name" value="Cyclic nucleotide-binding domain protein"/>
    <property type="match status" value="1"/>
</dbReference>
<feature type="compositionally biased region" description="Low complexity" evidence="9">
    <location>
        <begin position="746"/>
        <end position="760"/>
    </location>
</feature>
<keyword evidence="2" id="KW-0813">Transport</keyword>
<keyword evidence="13" id="KW-1185">Reference proteome</keyword>
<name>A0A0L0SUD9_ALLM3</name>
<dbReference type="GO" id="GO:0016020">
    <property type="term" value="C:membrane"/>
    <property type="evidence" value="ECO:0007669"/>
    <property type="project" value="UniProtKB-SubCell"/>
</dbReference>
<feature type="compositionally biased region" description="Polar residues" evidence="9">
    <location>
        <begin position="663"/>
        <end position="692"/>
    </location>
</feature>
<feature type="transmembrane region" description="Helical" evidence="10">
    <location>
        <begin position="133"/>
        <end position="154"/>
    </location>
</feature>
<keyword evidence="5" id="KW-0406">Ion transport</keyword>
<reference evidence="13" key="2">
    <citation type="submission" date="2009-11" db="EMBL/GenBank/DDBJ databases">
        <title>The Genome Sequence of Allomyces macrogynus strain ATCC 38327.</title>
        <authorList>
            <consortium name="The Broad Institute Genome Sequencing Platform"/>
            <person name="Russ C."/>
            <person name="Cuomo C."/>
            <person name="Shea T."/>
            <person name="Young S.K."/>
            <person name="Zeng Q."/>
            <person name="Koehrsen M."/>
            <person name="Haas B."/>
            <person name="Borodovsky M."/>
            <person name="Guigo R."/>
            <person name="Alvarado L."/>
            <person name="Berlin A."/>
            <person name="Borenstein D."/>
            <person name="Chen Z."/>
            <person name="Engels R."/>
            <person name="Freedman E."/>
            <person name="Gellesch M."/>
            <person name="Goldberg J."/>
            <person name="Griggs A."/>
            <person name="Gujja S."/>
            <person name="Heiman D."/>
            <person name="Hepburn T."/>
            <person name="Howarth C."/>
            <person name="Jen D."/>
            <person name="Larson L."/>
            <person name="Lewis B."/>
            <person name="Mehta T."/>
            <person name="Park D."/>
            <person name="Pearson M."/>
            <person name="Roberts A."/>
            <person name="Saif S."/>
            <person name="Shenoy N."/>
            <person name="Sisk P."/>
            <person name="Stolte C."/>
            <person name="Sykes S."/>
            <person name="Walk T."/>
            <person name="White J."/>
            <person name="Yandava C."/>
            <person name="Burger G."/>
            <person name="Gray M.W."/>
            <person name="Holland P.W.H."/>
            <person name="King N."/>
            <person name="Lang F.B.F."/>
            <person name="Roger A.J."/>
            <person name="Ruiz-Trillo I."/>
            <person name="Lander E."/>
            <person name="Nusbaum C."/>
        </authorList>
    </citation>
    <scope>NUCLEOTIDE SEQUENCE [LARGE SCALE GENOMIC DNA]</scope>
    <source>
        <strain evidence="13">ATCC 38327</strain>
    </source>
</reference>
<proteinExistence type="predicted"/>
<dbReference type="SUPFAM" id="SSF51206">
    <property type="entry name" value="cAMP-binding domain-like"/>
    <property type="match status" value="1"/>
</dbReference>
<dbReference type="eggNOG" id="KOG0498">
    <property type="taxonomic scope" value="Eukaryota"/>
</dbReference>
<feature type="region of interest" description="Disordered" evidence="9">
    <location>
        <begin position="746"/>
        <end position="765"/>
    </location>
</feature>
<dbReference type="OrthoDB" id="421226at2759"/>
<feature type="domain" description="Cyclic nucleotide-binding" evidence="11">
    <location>
        <begin position="313"/>
        <end position="433"/>
    </location>
</feature>
<feature type="region of interest" description="Disordered" evidence="9">
    <location>
        <begin position="784"/>
        <end position="907"/>
    </location>
</feature>
<keyword evidence="3 10" id="KW-0812">Transmembrane</keyword>
<feature type="compositionally biased region" description="Low complexity" evidence="9">
    <location>
        <begin position="693"/>
        <end position="704"/>
    </location>
</feature>
<dbReference type="Gene3D" id="1.10.287.630">
    <property type="entry name" value="Helix hairpin bin"/>
    <property type="match status" value="1"/>
</dbReference>
<feature type="compositionally biased region" description="Polar residues" evidence="9">
    <location>
        <begin position="970"/>
        <end position="979"/>
    </location>
</feature>
<dbReference type="PROSITE" id="PS50042">
    <property type="entry name" value="CNMP_BINDING_3"/>
    <property type="match status" value="1"/>
</dbReference>
<evidence type="ECO:0000256" key="8">
    <source>
        <dbReference type="ARBA" id="ARBA00023303"/>
    </source>
</evidence>
<dbReference type="PROSITE" id="PS00889">
    <property type="entry name" value="CNMP_BINDING_2"/>
    <property type="match status" value="1"/>
</dbReference>
<feature type="region of interest" description="Disordered" evidence="9">
    <location>
        <begin position="1094"/>
        <end position="1130"/>
    </location>
</feature>
<evidence type="ECO:0000313" key="13">
    <source>
        <dbReference type="Proteomes" id="UP000054350"/>
    </source>
</evidence>
<dbReference type="InterPro" id="IPR018488">
    <property type="entry name" value="cNMP-bd_CS"/>
</dbReference>
<dbReference type="InterPro" id="IPR018490">
    <property type="entry name" value="cNMP-bd_dom_sf"/>
</dbReference>
<evidence type="ECO:0000256" key="9">
    <source>
        <dbReference type="SAM" id="MobiDB-lite"/>
    </source>
</evidence>
<dbReference type="InterPro" id="IPR000595">
    <property type="entry name" value="cNMP-bd_dom"/>
</dbReference>
<comment type="subcellular location">
    <subcellularLocation>
        <location evidence="1">Membrane</location>
        <topology evidence="1">Multi-pass membrane protein</topology>
    </subcellularLocation>
</comment>
<dbReference type="Pfam" id="PF00027">
    <property type="entry name" value="cNMP_binding"/>
    <property type="match status" value="1"/>
</dbReference>
<evidence type="ECO:0000256" key="1">
    <source>
        <dbReference type="ARBA" id="ARBA00004141"/>
    </source>
</evidence>
<dbReference type="PANTHER" id="PTHR45638">
    <property type="entry name" value="CYCLIC NUCLEOTIDE-GATED CATION CHANNEL SUBUNIT A"/>
    <property type="match status" value="1"/>
</dbReference>
<gene>
    <name evidence="12" type="ORF">AMAG_10384</name>
</gene>
<feature type="compositionally biased region" description="Low complexity" evidence="9">
    <location>
        <begin position="1015"/>
        <end position="1026"/>
    </location>
</feature>
<evidence type="ECO:0000256" key="4">
    <source>
        <dbReference type="ARBA" id="ARBA00022989"/>
    </source>
</evidence>
<feature type="region of interest" description="Disordered" evidence="9">
    <location>
        <begin position="601"/>
        <end position="645"/>
    </location>
</feature>
<keyword evidence="6 10" id="KW-0472">Membrane</keyword>
<accession>A0A0L0SUD9</accession>
<dbReference type="SMART" id="SM00100">
    <property type="entry name" value="cNMP"/>
    <property type="match status" value="1"/>
</dbReference>
<dbReference type="InterPro" id="IPR050866">
    <property type="entry name" value="CNG_cation_channel"/>
</dbReference>
<evidence type="ECO:0000256" key="3">
    <source>
        <dbReference type="ARBA" id="ARBA00022692"/>
    </source>
</evidence>
<evidence type="ECO:0000259" key="11">
    <source>
        <dbReference type="PROSITE" id="PS50042"/>
    </source>
</evidence>
<evidence type="ECO:0000313" key="12">
    <source>
        <dbReference type="EMBL" id="KNE66132.1"/>
    </source>
</evidence>
<feature type="compositionally biased region" description="Polar residues" evidence="9">
    <location>
        <begin position="612"/>
        <end position="625"/>
    </location>
</feature>
<dbReference type="STRING" id="578462.A0A0L0SUD9"/>
<feature type="compositionally biased region" description="Low complexity" evidence="9">
    <location>
        <begin position="898"/>
        <end position="907"/>
    </location>
</feature>
<dbReference type="PROSITE" id="PS00888">
    <property type="entry name" value="CNMP_BINDING_1"/>
    <property type="match status" value="1"/>
</dbReference>
<organism evidence="12 13">
    <name type="scientific">Allomyces macrogynus (strain ATCC 38327)</name>
    <name type="common">Allomyces javanicus var. macrogynus</name>
    <dbReference type="NCBI Taxonomy" id="578462"/>
    <lineage>
        <taxon>Eukaryota</taxon>
        <taxon>Fungi</taxon>
        <taxon>Fungi incertae sedis</taxon>
        <taxon>Blastocladiomycota</taxon>
        <taxon>Blastocladiomycetes</taxon>
        <taxon>Blastocladiales</taxon>
        <taxon>Blastocladiaceae</taxon>
        <taxon>Allomyces</taxon>
    </lineage>
</organism>
<keyword evidence="4 10" id="KW-1133">Transmembrane helix</keyword>
<feature type="compositionally biased region" description="Polar residues" evidence="9">
    <location>
        <begin position="846"/>
        <end position="856"/>
    </location>
</feature>
<evidence type="ECO:0000256" key="10">
    <source>
        <dbReference type="SAM" id="Phobius"/>
    </source>
</evidence>
<dbReference type="Gene3D" id="2.60.120.10">
    <property type="entry name" value="Jelly Rolls"/>
    <property type="match status" value="1"/>
</dbReference>
<dbReference type="CDD" id="cd00038">
    <property type="entry name" value="CAP_ED"/>
    <property type="match status" value="1"/>
</dbReference>
<feature type="compositionally biased region" description="Polar residues" evidence="9">
    <location>
        <begin position="1048"/>
        <end position="1068"/>
    </location>
</feature>
<feature type="compositionally biased region" description="Polar residues" evidence="9">
    <location>
        <begin position="785"/>
        <end position="802"/>
    </location>
</feature>
<dbReference type="GO" id="GO:0005221">
    <property type="term" value="F:intracellularly cyclic nucleotide-activated monoatomic cation channel activity"/>
    <property type="evidence" value="ECO:0007669"/>
    <property type="project" value="InterPro"/>
</dbReference>
<keyword evidence="8" id="KW-0407">Ion channel</keyword>
<dbReference type="GO" id="GO:0044877">
    <property type="term" value="F:protein-containing complex binding"/>
    <property type="evidence" value="ECO:0007669"/>
    <property type="project" value="TreeGrafter"/>
</dbReference>
<evidence type="ECO:0000256" key="6">
    <source>
        <dbReference type="ARBA" id="ARBA00023136"/>
    </source>
</evidence>
<dbReference type="AlphaFoldDB" id="A0A0L0SUD9"/>
<evidence type="ECO:0000256" key="2">
    <source>
        <dbReference type="ARBA" id="ARBA00022448"/>
    </source>
</evidence>
<feature type="region of interest" description="Disordered" evidence="9">
    <location>
        <begin position="954"/>
        <end position="1078"/>
    </location>
</feature>
<feature type="region of interest" description="Disordered" evidence="9">
    <location>
        <begin position="657"/>
        <end position="708"/>
    </location>
</feature>
<feature type="transmembrane region" description="Helical" evidence="10">
    <location>
        <begin position="12"/>
        <end position="37"/>
    </location>
</feature>
<reference evidence="12 13" key="1">
    <citation type="submission" date="2009-11" db="EMBL/GenBank/DDBJ databases">
        <title>Annotation of Allomyces macrogynus ATCC 38327.</title>
        <authorList>
            <consortium name="The Broad Institute Genome Sequencing Platform"/>
            <person name="Russ C."/>
            <person name="Cuomo C."/>
            <person name="Burger G."/>
            <person name="Gray M.W."/>
            <person name="Holland P.W.H."/>
            <person name="King N."/>
            <person name="Lang F.B.F."/>
            <person name="Roger A.J."/>
            <person name="Ruiz-Trillo I."/>
            <person name="Young S.K."/>
            <person name="Zeng Q."/>
            <person name="Gargeya S."/>
            <person name="Fitzgerald M."/>
            <person name="Haas B."/>
            <person name="Abouelleil A."/>
            <person name="Alvarado L."/>
            <person name="Arachchi H.M."/>
            <person name="Berlin A."/>
            <person name="Chapman S.B."/>
            <person name="Gearin G."/>
            <person name="Goldberg J."/>
            <person name="Griggs A."/>
            <person name="Gujja S."/>
            <person name="Hansen M."/>
            <person name="Heiman D."/>
            <person name="Howarth C."/>
            <person name="Larimer J."/>
            <person name="Lui A."/>
            <person name="MacDonald P.J.P."/>
            <person name="McCowen C."/>
            <person name="Montmayeur A."/>
            <person name="Murphy C."/>
            <person name="Neiman D."/>
            <person name="Pearson M."/>
            <person name="Priest M."/>
            <person name="Roberts A."/>
            <person name="Saif S."/>
            <person name="Shea T."/>
            <person name="Sisk P."/>
            <person name="Stolte C."/>
            <person name="Sykes S."/>
            <person name="Wortman J."/>
            <person name="Nusbaum C."/>
            <person name="Birren B."/>
        </authorList>
    </citation>
    <scope>NUCLEOTIDE SEQUENCE [LARGE SCALE GENOMIC DNA]</scope>
    <source>
        <strain evidence="12 13">ATCC 38327</strain>
    </source>
</reference>
<evidence type="ECO:0000256" key="7">
    <source>
        <dbReference type="ARBA" id="ARBA00023286"/>
    </source>
</evidence>
<protein>
    <recommendedName>
        <fullName evidence="11">Cyclic nucleotide-binding domain-containing protein</fullName>
    </recommendedName>
</protein>
<evidence type="ECO:0000256" key="5">
    <source>
        <dbReference type="ARBA" id="ARBA00023065"/>
    </source>
</evidence>
<feature type="transmembrane region" description="Helical" evidence="10">
    <location>
        <begin position="57"/>
        <end position="74"/>
    </location>
</feature>
<dbReference type="VEuPathDB" id="FungiDB:AMAG_10384"/>
<sequence>MAFRVPLAHPSYFVTHCAVVLCVPHIALQLFGGNFGVNGMVVHDRAALRRMYYSSNLLFDLIAIPPMVQVAAAYSSNLAANLTVDSQTLVYRGYWGDLVWMGANRLAVVVKIVQWFRGHVTLLSGGGLRVQMVYLMFLLTLMLHLFACLTWYLAIPRIATERTWTFHGDFNLHTSSTPTQYGMSLYRSLNLLFSQRYAKKITFSEQERYQTSILRTVGRVLLGYIMVKFTALLSNSLSHKITHQNRIRYILEYVHSKRVDRDLQRRLEKHYQLQWQESNSLPNGNHLLADLPQSARADIMAKLNVALFRSIPLFSNCDESFIRAVSSCLDDIFFPPNEYIVRKGDWGSELYLIRRGVCEVIDEGGDETVQILGTLNPGSWFGEISVFMACRRTATIKTKSNMTVAVLRKEDLDATLAYFPAVREGIMSSISRKLVGDVDRRRRMSRANTPATGISPTASVRQLADDSDEVYAHRTINQAGQKLRLEVNRGGLFSNASSNHASYQSLEPTAHLGTPATRGISPWRDVARLDVPSRRAEISSFIHSAGAFSVEMSYASLTVPDPPAPTLPGHTKRLTIVPTKMMQGVTVPSAPVPEIWGATRLQVPTPGGHLSLSPSRSSEYGTPSRASDYGTADGSATVSRGGPGAWTSQVAAQLHLAPRSGRSAATSPTPSRHNLHPSTRFQPGKSVGQTRHSSQVSVGSNASSDRGYVTMRRGTSSASRDFGAEVSSSAWWNPLRLMRGKQAAAATVTPAAPAPTMSAAQTDPRTEASLKYIQNEELRHAMVPSTLSIASSTRSIESTGSGRSRVHSSETRGGGTAHRGRSKTLESPPDTFGSVRPAASQKIVKRSNTSPPNRQQYLFPGTANAIMTGSGPSRPTSRRGSKYLDLDLAGRKKKASKSRASMSRASIKRAPAPWDTDEYGEVRAAQLKHVLAKSLDRDDWRPLVEATVDATAPVSGAPAARSRWHDKSESTTAAWSASVLNPPRRLTAGKNTTKRTAAARDRSRGLASPAPSKATSSEQSTSTVSTLPPPHPSPNYASTAEQVPADWTRTQSTGILTPTNESRTTISATGPDLHHPPSAQQIDCEVRQFAERRPMEATTARGPADLHPDTLPESISLPLRPRRNSGRTWPAARRAANVGLSDQARAATGSSR</sequence>